<proteinExistence type="predicted"/>
<dbReference type="InterPro" id="IPR013324">
    <property type="entry name" value="RNA_pol_sigma_r3/r4-like"/>
</dbReference>
<keyword evidence="2" id="KW-1185">Reference proteome</keyword>
<evidence type="ECO:0000313" key="2">
    <source>
        <dbReference type="Proteomes" id="UP000195447"/>
    </source>
</evidence>
<comment type="caution">
    <text evidence="1">The sequence shown here is derived from an EMBL/GenBank/DDBJ whole genome shotgun (WGS) entry which is preliminary data.</text>
</comment>
<gene>
    <name evidence="1" type="ORF">B5F14_06285</name>
</gene>
<reference evidence="2" key="1">
    <citation type="submission" date="2017-04" db="EMBL/GenBank/DDBJ databases">
        <title>Function of individual gut microbiota members based on whole genome sequencing of pure cultures obtained from chicken caecum.</title>
        <authorList>
            <person name="Medvecky M."/>
            <person name="Cejkova D."/>
            <person name="Polansky O."/>
            <person name="Karasova D."/>
            <person name="Kubasova T."/>
            <person name="Cizek A."/>
            <person name="Rychlik I."/>
        </authorList>
    </citation>
    <scope>NUCLEOTIDE SEQUENCE [LARGE SCALE GENOMIC DNA]</scope>
    <source>
        <strain evidence="2">An178</strain>
    </source>
</reference>
<accession>A0A1Y4LTQ5</accession>
<dbReference type="Proteomes" id="UP000195447">
    <property type="component" value="Unassembled WGS sequence"/>
</dbReference>
<evidence type="ECO:0008006" key="3">
    <source>
        <dbReference type="Google" id="ProtNLM"/>
    </source>
</evidence>
<evidence type="ECO:0000313" key="1">
    <source>
        <dbReference type="EMBL" id="OUP60023.1"/>
    </source>
</evidence>
<organism evidence="1 2">
    <name type="scientific">Faecalitalea cylindroides</name>
    <dbReference type="NCBI Taxonomy" id="39483"/>
    <lineage>
        <taxon>Bacteria</taxon>
        <taxon>Bacillati</taxon>
        <taxon>Bacillota</taxon>
        <taxon>Erysipelotrichia</taxon>
        <taxon>Erysipelotrichales</taxon>
        <taxon>Erysipelotrichaceae</taxon>
        <taxon>Faecalitalea</taxon>
    </lineage>
</organism>
<dbReference type="EMBL" id="NFKM01000011">
    <property type="protein sequence ID" value="OUP60023.1"/>
    <property type="molecule type" value="Genomic_DNA"/>
</dbReference>
<dbReference type="RefSeq" id="WP_087158693.1">
    <property type="nucleotide sequence ID" value="NZ_JACJKM010000025.1"/>
</dbReference>
<protein>
    <recommendedName>
        <fullName evidence="3">RNA polymerase sigma-70 region 4 domain-containing protein</fullName>
    </recommendedName>
</protein>
<dbReference type="SUPFAM" id="SSF88659">
    <property type="entry name" value="Sigma3 and sigma4 domains of RNA polymerase sigma factors"/>
    <property type="match status" value="1"/>
</dbReference>
<sequence>MRINQKEIEIILSLYPIAKTRHVELQEVLVKTQSAELKAEIMEKDDFYTKVIKTVDEWTNCLTQEELILIDYRYFRGYNYQIIANETNYSNHSSVLKIIKKIIKKIERNSY</sequence>
<dbReference type="AlphaFoldDB" id="A0A1Y4LTQ5"/>
<name>A0A1Y4LTQ5_9FIRM</name>